<organism evidence="1">
    <name type="scientific">Microviridae sp. ctCuG14</name>
    <dbReference type="NCBI Taxonomy" id="2826731"/>
    <lineage>
        <taxon>Viruses</taxon>
        <taxon>Monodnaviria</taxon>
        <taxon>Sangervirae</taxon>
        <taxon>Phixviricota</taxon>
        <taxon>Malgrandaviricetes</taxon>
        <taxon>Petitvirales</taxon>
        <taxon>Microviridae</taxon>
    </lineage>
</organism>
<proteinExistence type="predicted"/>
<reference evidence="1" key="1">
    <citation type="journal article" date="2021" name="Proc. Natl. Acad. Sci. U.S.A.">
        <title>A Catalog of Tens of Thousands of Viruses from Human Metagenomes Reveals Hidden Associations with Chronic Diseases.</title>
        <authorList>
            <person name="Tisza M.J."/>
            <person name="Buck C.B."/>
        </authorList>
    </citation>
    <scope>NUCLEOTIDE SEQUENCE</scope>
    <source>
        <strain evidence="1">CtCuG14</strain>
    </source>
</reference>
<name>A0A8S5MSD2_9VIRU</name>
<accession>A0A8S5MSD2</accession>
<protein>
    <submittedName>
        <fullName evidence="1">Uncharacterized protein</fullName>
    </submittedName>
</protein>
<evidence type="ECO:0000313" key="1">
    <source>
        <dbReference type="EMBL" id="DAD85237.1"/>
    </source>
</evidence>
<sequence>MATAAFRLTLKDFGVCWLIPGEESYVGRRKLVTWTLYRDRPWVALCSFQVRSRSSRETILRELHIACLEKCLAFTR</sequence>
<dbReference type="EMBL" id="BK014977">
    <property type="protein sequence ID" value="DAD85237.1"/>
    <property type="molecule type" value="Genomic_DNA"/>
</dbReference>